<reference evidence="3" key="1">
    <citation type="submission" date="2025-08" db="UniProtKB">
        <authorList>
            <consortium name="Ensembl"/>
        </authorList>
    </citation>
    <scope>IDENTIFICATION</scope>
</reference>
<sequence length="233" mass="27789">EGCNCTGWTRWIQKETFRRKNWKFGRQLSIISIHLDELEAKGVILEKKLRCCEGEEREDELLADWFRLINEKNRLVRQESELNHIIHQQILEEQHANVESELRHLYCRPELECTVEDKARQEELLNELLHIVEARNAVVIHLDEDRIREKEEDEILDEILKQKGIFKSPEMEHKEKNNNNNMQVTKEDQQGNDGIEKPDEKNAVKEKTPKGQQSKKKKKKKKNKKKSYLICTR</sequence>
<evidence type="ECO:0000259" key="2">
    <source>
        <dbReference type="PROSITE" id="PS51848"/>
    </source>
</evidence>
<dbReference type="SMART" id="SM01203">
    <property type="entry name" value="DUF3585"/>
    <property type="match status" value="1"/>
</dbReference>
<evidence type="ECO:0000256" key="1">
    <source>
        <dbReference type="SAM" id="MobiDB-lite"/>
    </source>
</evidence>
<dbReference type="AlphaFoldDB" id="A0A8C4R421"/>
<protein>
    <recommendedName>
        <fullName evidence="2">BMERB domain-containing protein</fullName>
    </recommendedName>
</protein>
<dbReference type="Pfam" id="PF12130">
    <property type="entry name" value="bMERB_dom"/>
    <property type="match status" value="1"/>
</dbReference>
<dbReference type="PANTHER" id="PTHR23167:SF90">
    <property type="entry name" value="MICAL-LIKE PROTEIN 1"/>
    <property type="match status" value="1"/>
</dbReference>
<dbReference type="InterPro" id="IPR050540">
    <property type="entry name" value="F-actin_Monoox_Mical"/>
</dbReference>
<keyword evidence="4" id="KW-1185">Reference proteome</keyword>
<proteinExistence type="predicted"/>
<dbReference type="Proteomes" id="UP000694388">
    <property type="component" value="Unplaced"/>
</dbReference>
<dbReference type="Ensembl" id="ENSEBUT00000025348.1">
    <property type="protein sequence ID" value="ENSEBUP00000024772.1"/>
    <property type="gene ID" value="ENSEBUG00000015297.1"/>
</dbReference>
<name>A0A8C4R421_EPTBU</name>
<evidence type="ECO:0000313" key="4">
    <source>
        <dbReference type="Proteomes" id="UP000694388"/>
    </source>
</evidence>
<dbReference type="PROSITE" id="PS51848">
    <property type="entry name" value="BMERB"/>
    <property type="match status" value="1"/>
</dbReference>
<feature type="compositionally biased region" description="Basic and acidic residues" evidence="1">
    <location>
        <begin position="185"/>
        <end position="209"/>
    </location>
</feature>
<dbReference type="GeneTree" id="ENSGT00940000160222"/>
<dbReference type="InterPro" id="IPR022735">
    <property type="entry name" value="bMERB_dom"/>
</dbReference>
<organism evidence="3 4">
    <name type="scientific">Eptatretus burgeri</name>
    <name type="common">Inshore hagfish</name>
    <dbReference type="NCBI Taxonomy" id="7764"/>
    <lineage>
        <taxon>Eukaryota</taxon>
        <taxon>Metazoa</taxon>
        <taxon>Chordata</taxon>
        <taxon>Craniata</taxon>
        <taxon>Vertebrata</taxon>
        <taxon>Cyclostomata</taxon>
        <taxon>Myxini</taxon>
        <taxon>Myxiniformes</taxon>
        <taxon>Myxinidae</taxon>
        <taxon>Eptatretinae</taxon>
        <taxon>Eptatretus</taxon>
    </lineage>
</organism>
<reference evidence="3" key="2">
    <citation type="submission" date="2025-09" db="UniProtKB">
        <authorList>
            <consortium name="Ensembl"/>
        </authorList>
    </citation>
    <scope>IDENTIFICATION</scope>
</reference>
<dbReference type="PANTHER" id="PTHR23167">
    <property type="entry name" value="CALPONIN HOMOLOGY DOMAIN-CONTAINING PROTEIN DDB_G0272472-RELATED"/>
    <property type="match status" value="1"/>
</dbReference>
<feature type="compositionally biased region" description="Basic residues" evidence="1">
    <location>
        <begin position="213"/>
        <end position="227"/>
    </location>
</feature>
<accession>A0A8C4R421</accession>
<feature type="region of interest" description="Disordered" evidence="1">
    <location>
        <begin position="166"/>
        <end position="233"/>
    </location>
</feature>
<feature type="domain" description="BMERB" evidence="2">
    <location>
        <begin position="26"/>
        <end position="158"/>
    </location>
</feature>
<evidence type="ECO:0000313" key="3">
    <source>
        <dbReference type="Ensembl" id="ENSEBUP00000024772.1"/>
    </source>
</evidence>